<feature type="signal peptide" evidence="1">
    <location>
        <begin position="1"/>
        <end position="24"/>
    </location>
</feature>
<gene>
    <name evidence="3" type="ORF">SAMN04488029_4051</name>
</gene>
<dbReference type="Proteomes" id="UP000192472">
    <property type="component" value="Unassembled WGS sequence"/>
</dbReference>
<dbReference type="Pfam" id="PF18990">
    <property type="entry name" value="DUF5723"/>
    <property type="match status" value="1"/>
</dbReference>
<dbReference type="RefSeq" id="WP_084374757.1">
    <property type="nucleotide sequence ID" value="NZ_FWYF01000005.1"/>
</dbReference>
<dbReference type="AlphaFoldDB" id="A0A1W2GR15"/>
<evidence type="ECO:0000259" key="2">
    <source>
        <dbReference type="Pfam" id="PF18990"/>
    </source>
</evidence>
<accession>A0A1W2GR15</accession>
<feature type="chain" id="PRO_5013297777" description="DUF5723 domain-containing protein" evidence="1">
    <location>
        <begin position="25"/>
        <end position="485"/>
    </location>
</feature>
<feature type="domain" description="DUF5723" evidence="2">
    <location>
        <begin position="45"/>
        <end position="415"/>
    </location>
</feature>
<protein>
    <recommendedName>
        <fullName evidence="2">DUF5723 domain-containing protein</fullName>
    </recommendedName>
</protein>
<evidence type="ECO:0000256" key="1">
    <source>
        <dbReference type="SAM" id="SignalP"/>
    </source>
</evidence>
<sequence length="485" mass="53663">MIRNTRLTFLVIMLLLGLANSGQAQSDLTFYHLGELTPQNSIYNPVFFPDADFYISFPVISGVSVNVNNSFTYNDIFDPIEGSDSVQFVPEKLLSTLKNGDRLSFDGAVSLFQVGFHIGRSSAVQIFANERAKSSLYYPKEVLGYLLNGNGDFVGEEVAERNLNVSGTYYREYGIGYSHQLTILGNKQLRVGLKVKYLQGFAQAQVDEGAQVSFFTDEDNHIHVGTNQPIIYTAGFDSMSESDYLISNDNTGVGFDFGADLQISPKLKVALAVNDIGSINWTEGVKNYELLESEATFGGLDLKNLDDIGEVLTDTLEQLFGYREVTGGSFKTKLNTRFLVSGAYKVIPKGTVTATILARNDLGNLGFTYGAGYTHRVGRMLTVSTTVSRKPKQGFAVGAGFGARLGIVQLYTSVDNFVGFTDVRKMQNMNVRVGMNFLFGRRSEKKKQKGNDGDLLEVQPKEKKIKDKLSPFPEEYNLDHLEEID</sequence>
<proteinExistence type="predicted"/>
<dbReference type="InterPro" id="IPR043781">
    <property type="entry name" value="DUF5723"/>
</dbReference>
<keyword evidence="1" id="KW-0732">Signal</keyword>
<evidence type="ECO:0000313" key="4">
    <source>
        <dbReference type="Proteomes" id="UP000192472"/>
    </source>
</evidence>
<keyword evidence="4" id="KW-1185">Reference proteome</keyword>
<reference evidence="3 4" key="1">
    <citation type="submission" date="2017-04" db="EMBL/GenBank/DDBJ databases">
        <authorList>
            <person name="Afonso C.L."/>
            <person name="Miller P.J."/>
            <person name="Scott M.A."/>
            <person name="Spackman E."/>
            <person name="Goraichik I."/>
            <person name="Dimitrov K.M."/>
            <person name="Suarez D.L."/>
            <person name="Swayne D.E."/>
        </authorList>
    </citation>
    <scope>NUCLEOTIDE SEQUENCE [LARGE SCALE GENOMIC DNA]</scope>
    <source>
        <strain evidence="3 4">DSM 26133</strain>
    </source>
</reference>
<name>A0A1W2GR15_REIFA</name>
<dbReference type="STRING" id="692418.SAMN04488029_4051"/>
<organism evidence="3 4">
    <name type="scientific">Reichenbachiella faecimaris</name>
    <dbReference type="NCBI Taxonomy" id="692418"/>
    <lineage>
        <taxon>Bacteria</taxon>
        <taxon>Pseudomonadati</taxon>
        <taxon>Bacteroidota</taxon>
        <taxon>Cytophagia</taxon>
        <taxon>Cytophagales</taxon>
        <taxon>Reichenbachiellaceae</taxon>
        <taxon>Reichenbachiella</taxon>
    </lineage>
</organism>
<dbReference type="EMBL" id="FWYF01000005">
    <property type="protein sequence ID" value="SMD39115.1"/>
    <property type="molecule type" value="Genomic_DNA"/>
</dbReference>
<evidence type="ECO:0000313" key="3">
    <source>
        <dbReference type="EMBL" id="SMD39115.1"/>
    </source>
</evidence>
<dbReference type="OrthoDB" id="975426at2"/>